<evidence type="ECO:0000259" key="3">
    <source>
        <dbReference type="Pfam" id="PF00930"/>
    </source>
</evidence>
<feature type="domain" description="Peptidase S9 prolyl oligopeptidase catalytic" evidence="2">
    <location>
        <begin position="596"/>
        <end position="792"/>
    </location>
</feature>
<feature type="chain" id="PRO_5040993429" evidence="1">
    <location>
        <begin position="19"/>
        <end position="793"/>
    </location>
</feature>
<dbReference type="GO" id="GO:0008236">
    <property type="term" value="F:serine-type peptidase activity"/>
    <property type="evidence" value="ECO:0007669"/>
    <property type="project" value="InterPro"/>
</dbReference>
<sequence>MKKLLAIVFLAIAVHAFGQIQRNNKSPLTIETIMQDPAKWIGTSPEAISWSEDGKTIYFDWNQDQDTLSSLYSYALKTKNISKVELNEKLKLPARYGDYNSNRTQKVYTRDGNIYLLDCKTGNIKQLTNWMDDVSSAQFVLNDSEISFIKDNNLFTIDPENGLISQLTNFVSGNEKPEKKSSTQKKWLEHQQKELFVVLNERETQNKARNNRRETEKVEQPLKIYTGKNRVSNISLSPTGKFVIYSLYDRADGKSTSVTNYVTESGYTEEQQARVKVGSPQGSVEMGIFDAARNKLIKIGKSQIPGLKDLPDYLKDYPERMPKEGDVIEDREINLFGPLWNDTEDLAVVVALSQDNKDRWILLLDPATGYLEVLDRQRDEAWIGGPGIDGWSQSTGKLGWMPDGESVWFHSEESGYSHLYAVNIKTKKKTTLTNGAFEVSEAFISKDKKHFYFSANKIHPGVKHFYKMPVWGGNLTQITSFEGGNEITISPDEKYIAIRHSTANKPWELYLQENKPGAEATQLTKSTTDKFNAYPWRTPEYVTFTAEDGAVVHARLYRPESPEKQGPAVIFAHGAGYLQNAHKWWSSYFREYQFHNFLADNGYTVLDIDYRASAGYGRNWRTGIYRWMGGKDLSDNVDGAGFLVEKYDVSPQRIGLYGGSYGGFITLMALFNHPDVFKAGAALRSVTDWAHYNHGYTSNILNTPVEDSIAFIRSSPIYFVEGLEGALLMCHGMVDDNVHFQDIVRLTQRLIELGKENWELAVYPVEPHGFREPSSWTDEYKRIYKLFEKNLKD</sequence>
<dbReference type="Gene3D" id="2.140.10.30">
    <property type="entry name" value="Dipeptidylpeptidase IV, N-terminal domain"/>
    <property type="match status" value="1"/>
</dbReference>
<evidence type="ECO:0000259" key="2">
    <source>
        <dbReference type="Pfam" id="PF00326"/>
    </source>
</evidence>
<evidence type="ECO:0000313" key="5">
    <source>
        <dbReference type="Proteomes" id="UP001145087"/>
    </source>
</evidence>
<dbReference type="SUPFAM" id="SSF53474">
    <property type="entry name" value="alpha/beta-Hydrolases"/>
    <property type="match status" value="1"/>
</dbReference>
<dbReference type="InterPro" id="IPR050278">
    <property type="entry name" value="Serine_Prot_S9B/DPPIV"/>
</dbReference>
<organism evidence="4 5">
    <name type="scientific">Draconibacterium aestuarii</name>
    <dbReference type="NCBI Taxonomy" id="2998507"/>
    <lineage>
        <taxon>Bacteria</taxon>
        <taxon>Pseudomonadati</taxon>
        <taxon>Bacteroidota</taxon>
        <taxon>Bacteroidia</taxon>
        <taxon>Marinilabiliales</taxon>
        <taxon>Prolixibacteraceae</taxon>
        <taxon>Draconibacterium</taxon>
    </lineage>
</organism>
<reference evidence="4" key="1">
    <citation type="submission" date="2022-11" db="EMBL/GenBank/DDBJ databases">
        <title>Marilongibacter aestuarii gen. nov., sp. nov., isolated from tidal flat sediment.</title>
        <authorList>
            <person name="Jiayan W."/>
        </authorList>
    </citation>
    <scope>NUCLEOTIDE SEQUENCE</scope>
    <source>
        <strain evidence="4">Z1-6</strain>
    </source>
</reference>
<dbReference type="RefSeq" id="WP_343335831.1">
    <property type="nucleotide sequence ID" value="NZ_JAPOHD010000069.1"/>
</dbReference>
<dbReference type="Proteomes" id="UP001145087">
    <property type="component" value="Unassembled WGS sequence"/>
</dbReference>
<evidence type="ECO:0000313" key="4">
    <source>
        <dbReference type="EMBL" id="MCY1723505.1"/>
    </source>
</evidence>
<comment type="caution">
    <text evidence="4">The sequence shown here is derived from an EMBL/GenBank/DDBJ whole genome shotgun (WGS) entry which is preliminary data.</text>
</comment>
<dbReference type="Pfam" id="PF07676">
    <property type="entry name" value="PD40"/>
    <property type="match status" value="1"/>
</dbReference>
<dbReference type="Gene3D" id="3.40.50.1820">
    <property type="entry name" value="alpha/beta hydrolase"/>
    <property type="match status" value="1"/>
</dbReference>
<dbReference type="AlphaFoldDB" id="A0A9X3FAT7"/>
<dbReference type="InterPro" id="IPR002469">
    <property type="entry name" value="Peptidase_S9B_N"/>
</dbReference>
<dbReference type="InterPro" id="IPR029058">
    <property type="entry name" value="AB_hydrolase_fold"/>
</dbReference>
<dbReference type="InterPro" id="IPR001375">
    <property type="entry name" value="Peptidase_S9_cat"/>
</dbReference>
<gene>
    <name evidence="4" type="ORF">OU798_24350</name>
</gene>
<protein>
    <submittedName>
        <fullName evidence="4">Prolyl oligopeptidase family serine peptidase</fullName>
    </submittedName>
</protein>
<feature type="signal peptide" evidence="1">
    <location>
        <begin position="1"/>
        <end position="18"/>
    </location>
</feature>
<dbReference type="GO" id="GO:0008239">
    <property type="term" value="F:dipeptidyl-peptidase activity"/>
    <property type="evidence" value="ECO:0007669"/>
    <property type="project" value="TreeGrafter"/>
</dbReference>
<dbReference type="Pfam" id="PF00930">
    <property type="entry name" value="DPPIV_N"/>
    <property type="match status" value="1"/>
</dbReference>
<dbReference type="PANTHER" id="PTHR11731:SF193">
    <property type="entry name" value="DIPEPTIDYL PEPTIDASE 9"/>
    <property type="match status" value="1"/>
</dbReference>
<dbReference type="EMBL" id="JAPOHD010000069">
    <property type="protein sequence ID" value="MCY1723505.1"/>
    <property type="molecule type" value="Genomic_DNA"/>
</dbReference>
<accession>A0A9X3FAT7</accession>
<name>A0A9X3FAT7_9BACT</name>
<dbReference type="SUPFAM" id="SSF82171">
    <property type="entry name" value="DPP6 N-terminal domain-like"/>
    <property type="match status" value="1"/>
</dbReference>
<keyword evidence="5" id="KW-1185">Reference proteome</keyword>
<dbReference type="InterPro" id="IPR011659">
    <property type="entry name" value="WD40"/>
</dbReference>
<dbReference type="Pfam" id="PF00326">
    <property type="entry name" value="Peptidase_S9"/>
    <property type="match status" value="1"/>
</dbReference>
<dbReference type="GO" id="GO:0006508">
    <property type="term" value="P:proteolysis"/>
    <property type="evidence" value="ECO:0007669"/>
    <property type="project" value="InterPro"/>
</dbReference>
<dbReference type="PANTHER" id="PTHR11731">
    <property type="entry name" value="PROTEASE FAMILY S9B,C DIPEPTIDYL-PEPTIDASE IV-RELATED"/>
    <property type="match status" value="1"/>
</dbReference>
<proteinExistence type="predicted"/>
<keyword evidence="1" id="KW-0732">Signal</keyword>
<evidence type="ECO:0000256" key="1">
    <source>
        <dbReference type="SAM" id="SignalP"/>
    </source>
</evidence>
<feature type="domain" description="Dipeptidylpeptidase IV N-terminal" evidence="3">
    <location>
        <begin position="235"/>
        <end position="507"/>
    </location>
</feature>